<dbReference type="GeneID" id="72008409"/>
<feature type="compositionally biased region" description="Basic and acidic residues" evidence="1">
    <location>
        <begin position="261"/>
        <end position="274"/>
    </location>
</feature>
<evidence type="ECO:0000256" key="1">
    <source>
        <dbReference type="SAM" id="MobiDB-lite"/>
    </source>
</evidence>
<name>A0ABQ8K9F0_9APHY</name>
<feature type="region of interest" description="Disordered" evidence="1">
    <location>
        <begin position="161"/>
        <end position="200"/>
    </location>
</feature>
<keyword evidence="3" id="KW-1185">Reference proteome</keyword>
<evidence type="ECO:0000313" key="2">
    <source>
        <dbReference type="EMBL" id="KAH9834011.1"/>
    </source>
</evidence>
<comment type="caution">
    <text evidence="2">The sequence shown here is derived from an EMBL/GenBank/DDBJ whole genome shotgun (WGS) entry which is preliminary data.</text>
</comment>
<reference evidence="2 3" key="1">
    <citation type="journal article" date="2021" name="Environ. Microbiol.">
        <title>Gene family expansions and transcriptome signatures uncover fungal adaptations to wood decay.</title>
        <authorList>
            <person name="Hage H."/>
            <person name="Miyauchi S."/>
            <person name="Viragh M."/>
            <person name="Drula E."/>
            <person name="Min B."/>
            <person name="Chaduli D."/>
            <person name="Navarro D."/>
            <person name="Favel A."/>
            <person name="Norest M."/>
            <person name="Lesage-Meessen L."/>
            <person name="Balint B."/>
            <person name="Merenyi Z."/>
            <person name="de Eugenio L."/>
            <person name="Morin E."/>
            <person name="Martinez A.T."/>
            <person name="Baldrian P."/>
            <person name="Stursova M."/>
            <person name="Martinez M.J."/>
            <person name="Novotny C."/>
            <person name="Magnuson J.K."/>
            <person name="Spatafora J.W."/>
            <person name="Maurice S."/>
            <person name="Pangilinan J."/>
            <person name="Andreopoulos W."/>
            <person name="LaButti K."/>
            <person name="Hundley H."/>
            <person name="Na H."/>
            <person name="Kuo A."/>
            <person name="Barry K."/>
            <person name="Lipzen A."/>
            <person name="Henrissat B."/>
            <person name="Riley R."/>
            <person name="Ahrendt S."/>
            <person name="Nagy L.G."/>
            <person name="Grigoriev I.V."/>
            <person name="Martin F."/>
            <person name="Rosso M.N."/>
        </authorList>
    </citation>
    <scope>NUCLEOTIDE SEQUENCE [LARGE SCALE GENOMIC DNA]</scope>
    <source>
        <strain evidence="2 3">CIRM-BRFM 1785</strain>
    </source>
</reference>
<dbReference type="RefSeq" id="XP_047776667.1">
    <property type="nucleotide sequence ID" value="XM_047927677.1"/>
</dbReference>
<feature type="compositionally biased region" description="Basic residues" evidence="1">
    <location>
        <begin position="231"/>
        <end position="240"/>
    </location>
</feature>
<protein>
    <submittedName>
        <fullName evidence="2">Uncharacterized protein</fullName>
    </submittedName>
</protein>
<accession>A0ABQ8K9F0</accession>
<gene>
    <name evidence="2" type="ORF">C8Q71DRAFT_859685</name>
</gene>
<sequence>MAERSKACDSSESLPAKRVFSSEYSGTGSNPVLVIVLLLPTSTLAGLSWPLPCPEGVQALPPLAQRDPAIRKPTTSESGYPTAPPPPRAVRGRGIDAPAVRIARSNGPSLPLSLGSAGTDDLSFPARAIPPARSLFCTRGDQIEKELTARGYHKRGAYPHHSARAVRTISSSTSPLIRRKSHRFTRPRVGAPESPTERAPAYLLDSGLVDVEKLALAPSPQADASREERAQRRRAVHSHSHAQFSEAVRRTLAQPEGASPEGKDLSPEQRREIE</sequence>
<feature type="region of interest" description="Disordered" evidence="1">
    <location>
        <begin position="218"/>
        <end position="274"/>
    </location>
</feature>
<evidence type="ECO:0000313" key="3">
    <source>
        <dbReference type="Proteomes" id="UP000814176"/>
    </source>
</evidence>
<dbReference type="Proteomes" id="UP000814176">
    <property type="component" value="Unassembled WGS sequence"/>
</dbReference>
<organism evidence="2 3">
    <name type="scientific">Rhodofomes roseus</name>
    <dbReference type="NCBI Taxonomy" id="34475"/>
    <lineage>
        <taxon>Eukaryota</taxon>
        <taxon>Fungi</taxon>
        <taxon>Dikarya</taxon>
        <taxon>Basidiomycota</taxon>
        <taxon>Agaricomycotina</taxon>
        <taxon>Agaricomycetes</taxon>
        <taxon>Polyporales</taxon>
        <taxon>Rhodofomes</taxon>
    </lineage>
</organism>
<feature type="region of interest" description="Disordered" evidence="1">
    <location>
        <begin position="69"/>
        <end position="92"/>
    </location>
</feature>
<dbReference type="EMBL" id="JADCUA010000016">
    <property type="protein sequence ID" value="KAH9834011.1"/>
    <property type="molecule type" value="Genomic_DNA"/>
</dbReference>
<feature type="compositionally biased region" description="Basic residues" evidence="1">
    <location>
        <begin position="177"/>
        <end position="186"/>
    </location>
</feature>
<proteinExistence type="predicted"/>